<reference evidence="2 3" key="1">
    <citation type="submission" date="2019-09" db="EMBL/GenBank/DDBJ databases">
        <title>Taxonomy of Antarctic Massilia spp.: description of Massilia rubra sp. nov., Massilia aquatica sp. nov., Massilia mucilaginosa sp. nov., Massilia frigida sp. nov. isolated from streams, lakes and regoliths.</title>
        <authorList>
            <person name="Holochova P."/>
            <person name="Sedlacek I."/>
            <person name="Kralova S."/>
            <person name="Maslanova I."/>
            <person name="Busse H.-J."/>
            <person name="Stankova E."/>
            <person name="Vrbovska V."/>
            <person name="Kovarovic V."/>
            <person name="Bartak M."/>
            <person name="Svec P."/>
            <person name="Pantucek R."/>
        </authorList>
    </citation>
    <scope>NUCLEOTIDE SEQUENCE [LARGE SCALE GENOMIC DNA]</scope>
    <source>
        <strain evidence="2 3">CCM 8692</strain>
    </source>
</reference>
<dbReference type="EMBL" id="VUYU01000010">
    <property type="protein sequence ID" value="NHZ35220.1"/>
    <property type="molecule type" value="Genomic_DNA"/>
</dbReference>
<dbReference type="Pfam" id="PF00114">
    <property type="entry name" value="Pilin"/>
    <property type="match status" value="1"/>
</dbReference>
<dbReference type="InterPro" id="IPR045584">
    <property type="entry name" value="Pilin-like"/>
</dbReference>
<dbReference type="RefSeq" id="WP_167226312.1">
    <property type="nucleotide sequence ID" value="NZ_VUYU01000010.1"/>
</dbReference>
<sequence>MKCFLKGSLGALCVLVLAAALIPQYSDYRARAETSKMLAQLGAVQRAIEADAVKRGTFVGTATKLAHALPVPSNVTLFEVNDAGVIVAKGGRNGQMIILSPLFVDGKIQWRCIGAPDKDMPDRCKAVAR</sequence>
<dbReference type="Gene3D" id="3.30.700.10">
    <property type="entry name" value="Glycoprotein, Type 4 Pilin"/>
    <property type="match status" value="1"/>
</dbReference>
<accession>A0ABX0LS84</accession>
<comment type="caution">
    <text evidence="2">The sequence shown here is derived from an EMBL/GenBank/DDBJ whole genome shotgun (WGS) entry which is preliminary data.</text>
</comment>
<name>A0ABX0LS84_9BURK</name>
<comment type="similarity">
    <text evidence="1">Belongs to the N-Me-Phe pilin family.</text>
</comment>
<gene>
    <name evidence="2" type="ORF">F0185_16730</name>
</gene>
<organism evidence="2 3">
    <name type="scientific">Massilia rubra</name>
    <dbReference type="NCBI Taxonomy" id="2607910"/>
    <lineage>
        <taxon>Bacteria</taxon>
        <taxon>Pseudomonadati</taxon>
        <taxon>Pseudomonadota</taxon>
        <taxon>Betaproteobacteria</taxon>
        <taxon>Burkholderiales</taxon>
        <taxon>Oxalobacteraceae</taxon>
        <taxon>Telluria group</taxon>
        <taxon>Massilia</taxon>
    </lineage>
</organism>
<evidence type="ECO:0000313" key="2">
    <source>
        <dbReference type="EMBL" id="NHZ35220.1"/>
    </source>
</evidence>
<dbReference type="Proteomes" id="UP000785613">
    <property type="component" value="Unassembled WGS sequence"/>
</dbReference>
<protein>
    <recommendedName>
        <fullName evidence="4">Pilin</fullName>
    </recommendedName>
</protein>
<evidence type="ECO:0000256" key="1">
    <source>
        <dbReference type="ARBA" id="ARBA00005233"/>
    </source>
</evidence>
<evidence type="ECO:0008006" key="4">
    <source>
        <dbReference type="Google" id="ProtNLM"/>
    </source>
</evidence>
<dbReference type="InterPro" id="IPR001082">
    <property type="entry name" value="Pilin"/>
</dbReference>
<dbReference type="SUPFAM" id="SSF54523">
    <property type="entry name" value="Pili subunits"/>
    <property type="match status" value="1"/>
</dbReference>
<proteinExistence type="inferred from homology"/>
<evidence type="ECO:0000313" key="3">
    <source>
        <dbReference type="Proteomes" id="UP000785613"/>
    </source>
</evidence>
<keyword evidence="3" id="KW-1185">Reference proteome</keyword>